<keyword evidence="1" id="KW-1133">Transmembrane helix</keyword>
<reference evidence="2" key="1">
    <citation type="journal article" date="2020" name="Stud. Mycol.">
        <title>101 Dothideomycetes genomes: a test case for predicting lifestyles and emergence of pathogens.</title>
        <authorList>
            <person name="Haridas S."/>
            <person name="Albert R."/>
            <person name="Binder M."/>
            <person name="Bloem J."/>
            <person name="Labutti K."/>
            <person name="Salamov A."/>
            <person name="Andreopoulos B."/>
            <person name="Baker S."/>
            <person name="Barry K."/>
            <person name="Bills G."/>
            <person name="Bluhm B."/>
            <person name="Cannon C."/>
            <person name="Castanera R."/>
            <person name="Culley D."/>
            <person name="Daum C."/>
            <person name="Ezra D."/>
            <person name="Gonzalez J."/>
            <person name="Henrissat B."/>
            <person name="Kuo A."/>
            <person name="Liang C."/>
            <person name="Lipzen A."/>
            <person name="Lutzoni F."/>
            <person name="Magnuson J."/>
            <person name="Mondo S."/>
            <person name="Nolan M."/>
            <person name="Ohm R."/>
            <person name="Pangilinan J."/>
            <person name="Park H.-J."/>
            <person name="Ramirez L."/>
            <person name="Alfaro M."/>
            <person name="Sun H."/>
            <person name="Tritt A."/>
            <person name="Yoshinaga Y."/>
            <person name="Zwiers L.-H."/>
            <person name="Turgeon B."/>
            <person name="Goodwin S."/>
            <person name="Spatafora J."/>
            <person name="Crous P."/>
            <person name="Grigoriev I."/>
        </authorList>
    </citation>
    <scope>NUCLEOTIDE SEQUENCE</scope>
    <source>
        <strain evidence="2">CBS 109.77</strain>
    </source>
</reference>
<proteinExistence type="predicted"/>
<keyword evidence="1" id="KW-0812">Transmembrane</keyword>
<dbReference type="AlphaFoldDB" id="A0A6A6XPJ9"/>
<gene>
    <name evidence="2" type="ORF">K505DRAFT_414386</name>
</gene>
<evidence type="ECO:0000313" key="3">
    <source>
        <dbReference type="Proteomes" id="UP000799757"/>
    </source>
</evidence>
<feature type="transmembrane region" description="Helical" evidence="1">
    <location>
        <begin position="75"/>
        <end position="99"/>
    </location>
</feature>
<evidence type="ECO:0000256" key="1">
    <source>
        <dbReference type="SAM" id="Phobius"/>
    </source>
</evidence>
<protein>
    <recommendedName>
        <fullName evidence="4">F-box domain-containing protein</fullName>
    </recommendedName>
</protein>
<feature type="transmembrane region" description="Helical" evidence="1">
    <location>
        <begin position="173"/>
        <end position="197"/>
    </location>
</feature>
<organism evidence="2 3">
    <name type="scientific">Melanomma pulvis-pyrius CBS 109.77</name>
    <dbReference type="NCBI Taxonomy" id="1314802"/>
    <lineage>
        <taxon>Eukaryota</taxon>
        <taxon>Fungi</taxon>
        <taxon>Dikarya</taxon>
        <taxon>Ascomycota</taxon>
        <taxon>Pezizomycotina</taxon>
        <taxon>Dothideomycetes</taxon>
        <taxon>Pleosporomycetidae</taxon>
        <taxon>Pleosporales</taxon>
        <taxon>Melanommataceae</taxon>
        <taxon>Melanomma</taxon>
    </lineage>
</organism>
<sequence length="512" mass="59132">MSLNFLLGGCFGWRPSKMPKADEGTTQVWLWTMKVIFIIPLGIAAFESRKVYNTVKGIPEILHPPYNEHVLLAHLLTYIGTMTIFTWLFISSTLLIFHWKAWKSPYILLMGLIDLGLAVTLGTGIVLQAAYLPSTSSGCSNANTWQIVGMNKSFFSVIADSSPPSSAENKCQWFVSAWSEAVVSLSFQMLIAYVGVFFDEREYSFLNPFRPLFYLILVVISPPFWIHTHVVPRLRFAYRYILKLCRITGVKPLKFDQPIPYTPRDKHIVVTNPKLQQFLTIEHVLLVLVDNLHYEDVINLSLTCKSVREAVFPHRDLNYRIPKLKKRVCNEDSKKPCLYCNKKICFDCKATRFFPGLPGRRHVELCQPYCAKCYYTHFSRHARGTKKPCKCNISDRALEFQQMCRTCANSEPTVLRDSRFKRYQQEARDIADGIFLPPGEKAKCGSCKLDLKSGARWWVCGKCKGECRDAIHPPFAKRRKPLDVEKAEKQEREFHELETSRWLKWMALFRNE</sequence>
<dbReference type="OrthoDB" id="4191440at2759"/>
<keyword evidence="1" id="KW-0472">Membrane</keyword>
<feature type="transmembrane region" description="Helical" evidence="1">
    <location>
        <begin position="106"/>
        <end position="131"/>
    </location>
</feature>
<feature type="transmembrane region" description="Helical" evidence="1">
    <location>
        <begin position="209"/>
        <end position="226"/>
    </location>
</feature>
<evidence type="ECO:0000313" key="2">
    <source>
        <dbReference type="EMBL" id="KAF2798360.1"/>
    </source>
</evidence>
<feature type="transmembrane region" description="Helical" evidence="1">
    <location>
        <begin position="28"/>
        <end position="46"/>
    </location>
</feature>
<evidence type="ECO:0008006" key="4">
    <source>
        <dbReference type="Google" id="ProtNLM"/>
    </source>
</evidence>
<name>A0A6A6XPJ9_9PLEO</name>
<accession>A0A6A6XPJ9</accession>
<dbReference type="Proteomes" id="UP000799757">
    <property type="component" value="Unassembled WGS sequence"/>
</dbReference>
<keyword evidence="3" id="KW-1185">Reference proteome</keyword>
<dbReference type="EMBL" id="MU001785">
    <property type="protein sequence ID" value="KAF2798360.1"/>
    <property type="molecule type" value="Genomic_DNA"/>
</dbReference>